<name>A0ABP4UBG0_9ACTN</name>
<evidence type="ECO:0000259" key="2">
    <source>
        <dbReference type="PROSITE" id="PS51841"/>
    </source>
</evidence>
<keyword evidence="4" id="KW-1185">Reference proteome</keyword>
<dbReference type="SUPFAM" id="SSF74853">
    <property type="entry name" value="Lamin A/C globular tail domain"/>
    <property type="match status" value="1"/>
</dbReference>
<dbReference type="CDD" id="cd04486">
    <property type="entry name" value="YhcR_OBF_like"/>
    <property type="match status" value="1"/>
</dbReference>
<keyword evidence="3" id="KW-0540">Nuclease</keyword>
<feature type="region of interest" description="Disordered" evidence="1">
    <location>
        <begin position="374"/>
        <end position="396"/>
    </location>
</feature>
<evidence type="ECO:0000313" key="4">
    <source>
        <dbReference type="Proteomes" id="UP001500280"/>
    </source>
</evidence>
<dbReference type="EMBL" id="BAAANF010000018">
    <property type="protein sequence ID" value="GAA1701866.1"/>
    <property type="molecule type" value="Genomic_DNA"/>
</dbReference>
<feature type="region of interest" description="Disordered" evidence="1">
    <location>
        <begin position="215"/>
        <end position="243"/>
    </location>
</feature>
<dbReference type="SUPFAM" id="SSF56219">
    <property type="entry name" value="DNase I-like"/>
    <property type="match status" value="1"/>
</dbReference>
<reference evidence="4" key="1">
    <citation type="journal article" date="2019" name="Int. J. Syst. Evol. Microbiol.">
        <title>The Global Catalogue of Microorganisms (GCM) 10K type strain sequencing project: providing services to taxonomists for standard genome sequencing and annotation.</title>
        <authorList>
            <consortium name="The Broad Institute Genomics Platform"/>
            <consortium name="The Broad Institute Genome Sequencing Center for Infectious Disease"/>
            <person name="Wu L."/>
            <person name="Ma J."/>
        </authorList>
    </citation>
    <scope>NUCLEOTIDE SEQUENCE [LARGE SCALE GENOMIC DNA]</scope>
    <source>
        <strain evidence="4">JCM 14307</strain>
    </source>
</reference>
<dbReference type="Gene3D" id="3.60.10.10">
    <property type="entry name" value="Endonuclease/exonuclease/phosphatase"/>
    <property type="match status" value="1"/>
</dbReference>
<dbReference type="Pfam" id="PF03372">
    <property type="entry name" value="Exo_endo_phos"/>
    <property type="match status" value="1"/>
</dbReference>
<dbReference type="PANTHER" id="PTHR42834">
    <property type="entry name" value="ENDONUCLEASE/EXONUCLEASE/PHOSPHATASE FAMILY PROTEIN (AFU_ORTHOLOGUE AFUA_3G09210)"/>
    <property type="match status" value="1"/>
</dbReference>
<dbReference type="InterPro" id="IPR005135">
    <property type="entry name" value="Endo/exonuclease/phosphatase"/>
</dbReference>
<dbReference type="PANTHER" id="PTHR42834:SF1">
    <property type="entry name" value="ENDONUCLEASE_EXONUCLEASE_PHOSPHATASE FAMILY PROTEIN (AFU_ORTHOLOGUE AFUA_3G09210)"/>
    <property type="match status" value="1"/>
</dbReference>
<evidence type="ECO:0000256" key="1">
    <source>
        <dbReference type="SAM" id="MobiDB-lite"/>
    </source>
</evidence>
<protein>
    <submittedName>
        <fullName evidence="3">Endonuclease/exonuclease/phosphatase family protein</fullName>
    </submittedName>
</protein>
<proteinExistence type="predicted"/>
<dbReference type="Proteomes" id="UP001500280">
    <property type="component" value="Unassembled WGS sequence"/>
</dbReference>
<dbReference type="Pfam" id="PF00932">
    <property type="entry name" value="LTD"/>
    <property type="match status" value="1"/>
</dbReference>
<dbReference type="PROSITE" id="PS51841">
    <property type="entry name" value="LTD"/>
    <property type="match status" value="1"/>
</dbReference>
<dbReference type="GO" id="GO:0004519">
    <property type="term" value="F:endonuclease activity"/>
    <property type="evidence" value="ECO:0007669"/>
    <property type="project" value="UniProtKB-KW"/>
</dbReference>
<dbReference type="InterPro" id="IPR036415">
    <property type="entry name" value="Lamin_tail_dom_sf"/>
</dbReference>
<dbReference type="InterPro" id="IPR001322">
    <property type="entry name" value="Lamin_tail_dom"/>
</dbReference>
<gene>
    <name evidence="3" type="ORF">GCM10009745_56300</name>
</gene>
<organism evidence="3 4">
    <name type="scientific">Kribbella yunnanensis</name>
    <dbReference type="NCBI Taxonomy" id="190194"/>
    <lineage>
        <taxon>Bacteria</taxon>
        <taxon>Bacillati</taxon>
        <taxon>Actinomycetota</taxon>
        <taxon>Actinomycetes</taxon>
        <taxon>Propionibacteriales</taxon>
        <taxon>Kribbellaceae</taxon>
        <taxon>Kribbella</taxon>
    </lineage>
</organism>
<dbReference type="InterPro" id="IPR036691">
    <property type="entry name" value="Endo/exonu/phosph_ase_sf"/>
</dbReference>
<feature type="compositionally biased region" description="Polar residues" evidence="1">
    <location>
        <begin position="218"/>
        <end position="228"/>
    </location>
</feature>
<feature type="compositionally biased region" description="Polar residues" evidence="1">
    <location>
        <begin position="387"/>
        <end position="396"/>
    </location>
</feature>
<accession>A0ABP4UBG0</accession>
<keyword evidence="3" id="KW-0255">Endonuclease</keyword>
<comment type="caution">
    <text evidence="3">The sequence shown here is derived from an EMBL/GenBank/DDBJ whole genome shotgun (WGS) entry which is preliminary data.</text>
</comment>
<sequence>MISPVLSHWGGQDRRMIPPADRQRNLLFTHWTFRRTYAGVRIRDMSAHLRSRRRLGALVITSTLIASGAAVIAANPAGAASASVVITEVYGGGGNSGAPYTNDFIELTNNSSAPVDLTGWTIQYASAAGTSWANKINLTGSIAPGAVYLAQGASGGANGQPLPTPDATGSVNMSAASGKVALVNSATSLSCTTGCATAPGVIDFVGYGAANDFETSAAPGTSNTTSATRKVPTTDADNNGTEFAELAPTPKVLTNTPPPPDPIDAKIHDIQGAAHLSPLVGKLVGNVTGVVIAKSGNGFWFQDPQPDDNPATSEGLFVFTSSAPTVSVGDAVTVQGTVTEFRPGGSGGVTNLTTTELTQAKITVTGTAAVPAPTLVGPGGRVPPSTVIDNDSSGDVETTGTFDPAEDGLDFWESLEGMWTGIDQPQVTGPTSSFRELSVVPAGAGVRTVRGGIVLQKTDSNPERILLDDLLTPIPDAKTGDKLAGTVAGVVDYGFGNFKLLPTTTPTVIDGGVKRETTKASSPLQVSVATFNVENLDPSDGDAKFDGLAQAVVKNLASPDIIGLEEVQDNDGATNSGTTAANVTLDLLTAAIVKAGGPQYAYRQIDPVNNAEGGEPGGNIRVAFLYRTDKAVKFVDRAGGGSAVATTITTDRRGRPHLSASPGRVDPANPAWAATRVPLAGEFTWHGQSLFVVVNHFSSKGGDNPLWGRTQPPVQVTAAKRHQQAQAVRGFVDQIFAKDTGANVIVLGDLNDFDFSETTDILVGSGKTALIDMPRTLPLKERYSYVFEGNSQILDQILISKNLQPASSYDVVHMNAEFPDQISDHDPQVVRVIPLPSWVR</sequence>
<dbReference type="CDD" id="cd10283">
    <property type="entry name" value="MnuA_DNase1-like"/>
    <property type="match status" value="1"/>
</dbReference>
<keyword evidence="3" id="KW-0378">Hydrolase</keyword>
<evidence type="ECO:0000313" key="3">
    <source>
        <dbReference type="EMBL" id="GAA1701866.1"/>
    </source>
</evidence>
<feature type="domain" description="LTD" evidence="2">
    <location>
        <begin position="75"/>
        <end position="209"/>
    </location>
</feature>